<evidence type="ECO:0000256" key="1">
    <source>
        <dbReference type="SAM" id="Phobius"/>
    </source>
</evidence>
<evidence type="ECO:0000313" key="3">
    <source>
        <dbReference type="Proteomes" id="UP000603602"/>
    </source>
</evidence>
<dbReference type="Proteomes" id="UP000603602">
    <property type="component" value="Unassembled WGS sequence"/>
</dbReference>
<evidence type="ECO:0008006" key="4">
    <source>
        <dbReference type="Google" id="ProtNLM"/>
    </source>
</evidence>
<accession>A0ABR9BDE9</accession>
<feature type="transmembrane region" description="Helical" evidence="1">
    <location>
        <begin position="74"/>
        <end position="93"/>
    </location>
</feature>
<sequence>MTQDSQSGFRKPDWFQGTADAWADLFAVAGAILAKERLRRRRLVAGLASSATLIVLGGIGLSQTVQAQGTAHNGSLLTTAVLMLIVFVVVGGFQTLRYLEQHALDINDERRLLDLARCALQAGEIDTTATGEPQECAVTRLVRREAARIRAAEQSARRLAPALWGAGLTTTSGREYN</sequence>
<proteinExistence type="predicted"/>
<gene>
    <name evidence="2" type="ORF">IFO67_15905</name>
</gene>
<dbReference type="EMBL" id="JACYTO010000002">
    <property type="protein sequence ID" value="MBD8504374.1"/>
    <property type="molecule type" value="Genomic_DNA"/>
</dbReference>
<protein>
    <recommendedName>
        <fullName evidence="4">DUF4231 domain-containing protein</fullName>
    </recommendedName>
</protein>
<evidence type="ECO:0000313" key="2">
    <source>
        <dbReference type="EMBL" id="MBD8504374.1"/>
    </source>
</evidence>
<keyword evidence="1" id="KW-1133">Transmembrane helix</keyword>
<name>A0ABR9BDE9_9RHOO</name>
<keyword evidence="3" id="KW-1185">Reference proteome</keyword>
<keyword evidence="1" id="KW-0812">Transmembrane</keyword>
<organism evidence="2 3">
    <name type="scientific">Thauera sedimentorum</name>
    <dbReference type="NCBI Taxonomy" id="2767595"/>
    <lineage>
        <taxon>Bacteria</taxon>
        <taxon>Pseudomonadati</taxon>
        <taxon>Pseudomonadota</taxon>
        <taxon>Betaproteobacteria</taxon>
        <taxon>Rhodocyclales</taxon>
        <taxon>Zoogloeaceae</taxon>
        <taxon>Thauera</taxon>
    </lineage>
</organism>
<keyword evidence="1" id="KW-0472">Membrane</keyword>
<dbReference type="RefSeq" id="WP_187719117.1">
    <property type="nucleotide sequence ID" value="NZ_JACTAH010000002.1"/>
</dbReference>
<reference evidence="3" key="1">
    <citation type="submission" date="2023-07" db="EMBL/GenBank/DDBJ databases">
        <title>Thauera sp. CAU 1555 isolated from sand of Yaerae Beach.</title>
        <authorList>
            <person name="Kim W."/>
        </authorList>
    </citation>
    <scope>NUCLEOTIDE SEQUENCE [LARGE SCALE GENOMIC DNA]</scope>
    <source>
        <strain evidence="3">CAU 1555</strain>
    </source>
</reference>
<feature type="transmembrane region" description="Helical" evidence="1">
    <location>
        <begin position="43"/>
        <end position="62"/>
    </location>
</feature>
<comment type="caution">
    <text evidence="2">The sequence shown here is derived from an EMBL/GenBank/DDBJ whole genome shotgun (WGS) entry which is preliminary data.</text>
</comment>